<dbReference type="Proteomes" id="UP000218209">
    <property type="component" value="Unassembled WGS sequence"/>
</dbReference>
<dbReference type="AlphaFoldDB" id="A0A1X6NM35"/>
<feature type="compositionally biased region" description="Low complexity" evidence="1">
    <location>
        <begin position="316"/>
        <end position="331"/>
    </location>
</feature>
<feature type="compositionally biased region" description="Low complexity" evidence="1">
    <location>
        <begin position="440"/>
        <end position="466"/>
    </location>
</feature>
<evidence type="ECO:0000313" key="3">
    <source>
        <dbReference type="Proteomes" id="UP000218209"/>
    </source>
</evidence>
<name>A0A1X6NM35_PORUM</name>
<feature type="region of interest" description="Disordered" evidence="1">
    <location>
        <begin position="287"/>
        <end position="331"/>
    </location>
</feature>
<evidence type="ECO:0000313" key="2">
    <source>
        <dbReference type="EMBL" id="OSX69655.1"/>
    </source>
</evidence>
<feature type="region of interest" description="Disordered" evidence="1">
    <location>
        <begin position="347"/>
        <end position="593"/>
    </location>
</feature>
<feature type="region of interest" description="Disordered" evidence="1">
    <location>
        <begin position="141"/>
        <end position="160"/>
    </location>
</feature>
<reference evidence="2 3" key="1">
    <citation type="submission" date="2017-03" db="EMBL/GenBank/DDBJ databases">
        <title>WGS assembly of Porphyra umbilicalis.</title>
        <authorList>
            <person name="Brawley S.H."/>
            <person name="Blouin N.A."/>
            <person name="Ficko-Blean E."/>
            <person name="Wheeler G.L."/>
            <person name="Lohr M."/>
            <person name="Goodson H.V."/>
            <person name="Jenkins J.W."/>
            <person name="Blaby-Haas C.E."/>
            <person name="Helliwell K.E."/>
            <person name="Chan C."/>
            <person name="Marriage T."/>
            <person name="Bhattacharya D."/>
            <person name="Klein A.S."/>
            <person name="Badis Y."/>
            <person name="Brodie J."/>
            <person name="Cao Y."/>
            <person name="Collen J."/>
            <person name="Dittami S.M."/>
            <person name="Gachon C.M."/>
            <person name="Green B.R."/>
            <person name="Karpowicz S."/>
            <person name="Kim J.W."/>
            <person name="Kudahl U."/>
            <person name="Lin S."/>
            <person name="Michel G."/>
            <person name="Mittag M."/>
            <person name="Olson B.J."/>
            <person name="Pangilinan J."/>
            <person name="Peng Y."/>
            <person name="Qiu H."/>
            <person name="Shu S."/>
            <person name="Singer J.T."/>
            <person name="Smith A.G."/>
            <person name="Sprecher B.N."/>
            <person name="Wagner V."/>
            <person name="Wang W."/>
            <person name="Wang Z.-Y."/>
            <person name="Yan J."/>
            <person name="Yarish C."/>
            <person name="Zoeuner-Riek S."/>
            <person name="Zhuang Y."/>
            <person name="Zou Y."/>
            <person name="Lindquist E.A."/>
            <person name="Grimwood J."/>
            <person name="Barry K."/>
            <person name="Rokhsar D.S."/>
            <person name="Schmutz J."/>
            <person name="Stiller J.W."/>
            <person name="Grossman A.R."/>
            <person name="Prochnik S.E."/>
        </authorList>
    </citation>
    <scope>NUCLEOTIDE SEQUENCE [LARGE SCALE GENOMIC DNA]</scope>
    <source>
        <strain evidence="2">4086291</strain>
    </source>
</reference>
<dbReference type="EMBL" id="KV919453">
    <property type="protein sequence ID" value="OSX69655.1"/>
    <property type="molecule type" value="Genomic_DNA"/>
</dbReference>
<feature type="compositionally biased region" description="Low complexity" evidence="1">
    <location>
        <begin position="423"/>
        <end position="433"/>
    </location>
</feature>
<organism evidence="2 3">
    <name type="scientific">Porphyra umbilicalis</name>
    <name type="common">Purple laver</name>
    <name type="synonym">Red alga</name>
    <dbReference type="NCBI Taxonomy" id="2786"/>
    <lineage>
        <taxon>Eukaryota</taxon>
        <taxon>Rhodophyta</taxon>
        <taxon>Bangiophyceae</taxon>
        <taxon>Bangiales</taxon>
        <taxon>Bangiaceae</taxon>
        <taxon>Porphyra</taxon>
    </lineage>
</organism>
<proteinExistence type="predicted"/>
<feature type="compositionally biased region" description="Polar residues" evidence="1">
    <location>
        <begin position="577"/>
        <end position="587"/>
    </location>
</feature>
<accession>A0A1X6NM35</accession>
<feature type="compositionally biased region" description="Polar residues" evidence="1">
    <location>
        <begin position="513"/>
        <end position="527"/>
    </location>
</feature>
<sequence length="704" mass="69420">MRVVSAALPGFAAMAVQAEGAEDAGGRVAVAPLSPSTRADTMAIGGVRCGGADVGASDRGAAGAAAWLTTPSSTLSVGSEVSAATVCSSSTADGVIAPMDGEARGGAAVNDGGHLRATKGIKSAMLLGDLVSSGNERARAEAAAAAPAEGRGEPPPPASGRLWAGVVGGRSSPTRSTLFPRSLRSLLPWFVGGRPAAETAAAAAADAAISPVTPDQGRVVDDHLVSPPGVMAPVVVAEAAATNSPSVAAPAVSCLADASSDSASGYAGVGAVADAAAAAVVPAVEAASSAPPIPPRRCRRMPRSLSARAPDRRARTTSGGASATWTSGWTAPSTAWHSWRAGSAGSAAVDAEARSEGGATPPAGALPSVGARGSAVGPTQLVGRPLRRGVAHPVLRRSPSSPPLPSSPSAPTLPAADKGDVGGVAADGAPPSGNAAAIASCSTHSSSSSSQDSTNSRQDNSSSSSSYDDRGGAPTHSAGGGSRSWFTAHPSVSAPLSRFPRPGGSRHSGGNRDGTTGTAGDSRSRSWFTAHPSVSAPLARLPRPGNRGAAAGDEPSAIPHSSSGLGLGTRLRRSVSAMPSSQRSTTGGPERRASWLGLTAAVSRRAASDVGGGGGNSWATPWSMAGTTPAVPPPEPFSTITSASELRVLSIGLVDASEVAGGAGGRVGRGAWSGRGRWGRRPPRAFKHILENVRVESGREGAGW</sequence>
<keyword evidence="3" id="KW-1185">Reference proteome</keyword>
<evidence type="ECO:0000256" key="1">
    <source>
        <dbReference type="SAM" id="MobiDB-lite"/>
    </source>
</evidence>
<gene>
    <name evidence="2" type="ORF">BU14_1297s0002</name>
</gene>
<protein>
    <submittedName>
        <fullName evidence="2">Uncharacterized protein</fullName>
    </submittedName>
</protein>